<proteinExistence type="predicted"/>
<evidence type="ECO:0000313" key="1">
    <source>
        <dbReference type="EMBL" id="ODQ94032.1"/>
    </source>
</evidence>
<keyword evidence="2" id="KW-1185">Reference proteome</keyword>
<accession>A0A1E3RX96</accession>
<protein>
    <submittedName>
        <fullName evidence="1">Magnesium transporter</fullName>
    </submittedName>
</protein>
<organism evidence="1 2">
    <name type="scientific">Mycolicibacterium holsaticum</name>
    <dbReference type="NCBI Taxonomy" id="152142"/>
    <lineage>
        <taxon>Bacteria</taxon>
        <taxon>Bacillati</taxon>
        <taxon>Actinomycetota</taxon>
        <taxon>Actinomycetes</taxon>
        <taxon>Mycobacteriales</taxon>
        <taxon>Mycobacteriaceae</taxon>
        <taxon>Mycolicibacterium</taxon>
    </lineage>
</organism>
<name>A0A1E3RX96_9MYCO</name>
<comment type="caution">
    <text evidence="1">The sequence shown here is derived from an EMBL/GenBank/DDBJ whole genome shotgun (WGS) entry which is preliminary data.</text>
</comment>
<dbReference type="AlphaFoldDB" id="A0A1E3RX96"/>
<dbReference type="EMBL" id="MIGZ01000051">
    <property type="protein sequence ID" value="ODQ94032.1"/>
    <property type="molecule type" value="Genomic_DNA"/>
</dbReference>
<reference evidence="2" key="1">
    <citation type="submission" date="2016-09" db="EMBL/GenBank/DDBJ databases">
        <authorList>
            <person name="Greninger A.L."/>
            <person name="Jerome K.R."/>
            <person name="Mcnair B."/>
            <person name="Wallis C."/>
            <person name="Fang F."/>
        </authorList>
    </citation>
    <scope>NUCLEOTIDE SEQUENCE [LARGE SCALE GENOMIC DNA]</scope>
    <source>
        <strain evidence="2">M7</strain>
    </source>
</reference>
<dbReference type="RefSeq" id="WP_069405207.1">
    <property type="nucleotide sequence ID" value="NZ_MIGZ01000051.1"/>
</dbReference>
<dbReference type="Proteomes" id="UP000094243">
    <property type="component" value="Unassembled WGS sequence"/>
</dbReference>
<gene>
    <name evidence="1" type="ORF">BHQ17_10840</name>
</gene>
<dbReference type="OrthoDB" id="9790355at2"/>
<sequence length="291" mass="32186">MLSLSEVTGREVRGANGESLGRIGDLTTRLGIEVGAYLVDRVLVRRRHRPDLLVPWTEIESFERTGVWLRRSDVEQTFAVSSITDALEDEEILLSRDVLDTQIVDVAGSRLARVADVVLNRDAQNRLEVVGVDVGIGAVLRRLGLRRLASRTSRDVVAWTDLHLTSERGHSVQLATPRSAVHHLDPAQLALLVSALDVESATDVVTSSPPRTVAEAVRVVPASGERVLRALPDEAAEQIVAAMPPDHASRWRTRLSRAPRLHGRRFLRFRVWPRRRHLPSAARHSKAGGNS</sequence>
<evidence type="ECO:0000313" key="2">
    <source>
        <dbReference type="Proteomes" id="UP000094243"/>
    </source>
</evidence>
<dbReference type="SUPFAM" id="SSF158791">
    <property type="entry name" value="MgtE N-terminal domain-like"/>
    <property type="match status" value="1"/>
</dbReference>